<keyword evidence="2" id="KW-1185">Reference proteome</keyword>
<dbReference type="InterPro" id="IPR036590">
    <property type="entry name" value="SRAP-like"/>
</dbReference>
<dbReference type="AlphaFoldDB" id="A0A075RAP9"/>
<gene>
    <name evidence="1" type="ORF">BRLA_c022940</name>
</gene>
<dbReference type="KEGG" id="blr:BRLA_c022940"/>
<dbReference type="Proteomes" id="UP000005850">
    <property type="component" value="Chromosome"/>
</dbReference>
<dbReference type="Pfam" id="PF02586">
    <property type="entry name" value="SRAP"/>
    <property type="match status" value="1"/>
</dbReference>
<dbReference type="EMBL" id="CP007806">
    <property type="protein sequence ID" value="AIG26615.1"/>
    <property type="molecule type" value="Genomic_DNA"/>
</dbReference>
<sequence>MINCNFSMKYIQLTSSKNRRLWNIHDRMPVILKREDEALWLDREVQEGELLESLLLP</sequence>
<dbReference type="HOGENOM" id="CLU_2987662_0_0_9"/>
<reference evidence="1 2" key="1">
    <citation type="journal article" date="2011" name="J. Bacteriol.">
        <title>Genome sequence of Brevibacillus laterosporus LMG 15441, a pathogen of invertebrates.</title>
        <authorList>
            <person name="Djukic M."/>
            <person name="Poehlein A."/>
            <person name="Thurmer A."/>
            <person name="Daniel R."/>
        </authorList>
    </citation>
    <scope>NUCLEOTIDE SEQUENCE [LARGE SCALE GENOMIC DNA]</scope>
    <source>
        <strain evidence="1 2">LMG 15441</strain>
    </source>
</reference>
<organism evidence="1 2">
    <name type="scientific">Brevibacillus laterosporus LMG 15441</name>
    <dbReference type="NCBI Taxonomy" id="1042163"/>
    <lineage>
        <taxon>Bacteria</taxon>
        <taxon>Bacillati</taxon>
        <taxon>Bacillota</taxon>
        <taxon>Bacilli</taxon>
        <taxon>Bacillales</taxon>
        <taxon>Paenibacillaceae</taxon>
        <taxon>Brevibacillus</taxon>
    </lineage>
</organism>
<dbReference type="SUPFAM" id="SSF143081">
    <property type="entry name" value="BB1717-like"/>
    <property type="match status" value="1"/>
</dbReference>
<dbReference type="GO" id="GO:0106300">
    <property type="term" value="P:protein-DNA covalent cross-linking repair"/>
    <property type="evidence" value="ECO:0007669"/>
    <property type="project" value="InterPro"/>
</dbReference>
<accession>A0A075RAP9</accession>
<evidence type="ECO:0000313" key="1">
    <source>
        <dbReference type="EMBL" id="AIG26615.1"/>
    </source>
</evidence>
<dbReference type="Gene3D" id="3.90.1680.10">
    <property type="entry name" value="SOS response associated peptidase-like"/>
    <property type="match status" value="1"/>
</dbReference>
<evidence type="ECO:0000313" key="2">
    <source>
        <dbReference type="Proteomes" id="UP000005850"/>
    </source>
</evidence>
<dbReference type="InterPro" id="IPR003738">
    <property type="entry name" value="SRAP"/>
</dbReference>
<protein>
    <recommendedName>
        <fullName evidence="3">Abasic site processing protein</fullName>
    </recommendedName>
</protein>
<evidence type="ECO:0008006" key="3">
    <source>
        <dbReference type="Google" id="ProtNLM"/>
    </source>
</evidence>
<name>A0A075RAP9_BRELA</name>
<proteinExistence type="predicted"/>
<dbReference type="GO" id="GO:0003697">
    <property type="term" value="F:single-stranded DNA binding"/>
    <property type="evidence" value="ECO:0007669"/>
    <property type="project" value="InterPro"/>
</dbReference>
<dbReference type="STRING" id="1042163.BRLA_c022940"/>